<keyword evidence="1" id="KW-0472">Membrane</keyword>
<keyword evidence="1" id="KW-1133">Transmembrane helix</keyword>
<evidence type="ECO:0000256" key="1">
    <source>
        <dbReference type="SAM" id="Phobius"/>
    </source>
</evidence>
<dbReference type="Proteomes" id="UP000186819">
    <property type="component" value="Unassembled WGS sequence"/>
</dbReference>
<feature type="transmembrane region" description="Helical" evidence="1">
    <location>
        <begin position="15"/>
        <end position="36"/>
    </location>
</feature>
<dbReference type="STRING" id="34027.SAMN05421829_108111"/>
<evidence type="ECO:0000313" key="3">
    <source>
        <dbReference type="EMBL" id="SIQ94726.1"/>
    </source>
</evidence>
<name>A0A1N6WXG5_9RHOO</name>
<keyword evidence="4" id="KW-1185">Reference proteome</keyword>
<dbReference type="EMBL" id="FTMD01000008">
    <property type="protein sequence ID" value="SIQ94726.1"/>
    <property type="molecule type" value="Genomic_DNA"/>
</dbReference>
<sequence>MKLTEQHRAYWRSNLLLTFSLLSVWFLVSFVAGYYADALNRFSFMSFPLGFYIFAQGSQITFVILIGIYVLAMNYLDRKYQIGEKR</sequence>
<dbReference type="AlphaFoldDB" id="A0A1N6WXG5"/>
<evidence type="ECO:0000313" key="4">
    <source>
        <dbReference type="Proteomes" id="UP000186819"/>
    </source>
</evidence>
<organism evidence="3 4">
    <name type="scientific">Aromatoleum tolulyticum</name>
    <dbReference type="NCBI Taxonomy" id="34027"/>
    <lineage>
        <taxon>Bacteria</taxon>
        <taxon>Pseudomonadati</taxon>
        <taxon>Pseudomonadota</taxon>
        <taxon>Betaproteobacteria</taxon>
        <taxon>Rhodocyclales</taxon>
        <taxon>Rhodocyclaceae</taxon>
        <taxon>Aromatoleum</taxon>
    </lineage>
</organism>
<reference evidence="4" key="1">
    <citation type="submission" date="2017-01" db="EMBL/GenBank/DDBJ databases">
        <authorList>
            <person name="Varghese N."/>
            <person name="Submissions S."/>
        </authorList>
    </citation>
    <scope>NUCLEOTIDE SEQUENCE [LARGE SCALE GENOMIC DNA]</scope>
    <source>
        <strain evidence="4">ATCC 51758</strain>
    </source>
</reference>
<feature type="domain" description="Sodium symporter small subunit" evidence="2">
    <location>
        <begin position="7"/>
        <end position="82"/>
    </location>
</feature>
<dbReference type="Pfam" id="PF13937">
    <property type="entry name" value="DUF4212"/>
    <property type="match status" value="1"/>
</dbReference>
<dbReference type="RefSeq" id="WP_076602607.1">
    <property type="nucleotide sequence ID" value="NZ_FTMD01000008.1"/>
</dbReference>
<dbReference type="InterPro" id="IPR019886">
    <property type="entry name" value="Na_symporter_ssu"/>
</dbReference>
<evidence type="ECO:0000259" key="2">
    <source>
        <dbReference type="Pfam" id="PF13937"/>
    </source>
</evidence>
<protein>
    <submittedName>
        <fullName evidence="3">Putative solute:sodium symporter small subunit</fullName>
    </submittedName>
</protein>
<gene>
    <name evidence="3" type="ORF">SAMN05421829_108111</name>
</gene>
<dbReference type="NCBIfam" id="TIGR03647">
    <property type="entry name" value="Na_symport_sm"/>
    <property type="match status" value="1"/>
</dbReference>
<dbReference type="OrthoDB" id="9797746at2"/>
<feature type="transmembrane region" description="Helical" evidence="1">
    <location>
        <begin position="51"/>
        <end position="76"/>
    </location>
</feature>
<keyword evidence="1" id="KW-0812">Transmembrane</keyword>
<accession>A0A1N6WXG5</accession>
<proteinExistence type="predicted"/>